<dbReference type="RefSeq" id="WP_134529746.1">
    <property type="nucleotide sequence ID" value="NZ_SOHN01000011.1"/>
</dbReference>
<reference evidence="2 3" key="1">
    <citation type="submission" date="2019-03" db="EMBL/GenBank/DDBJ databases">
        <title>Genomics of glacier-inhabiting Cryobacterium strains.</title>
        <authorList>
            <person name="Liu Q."/>
            <person name="Xin Y.-H."/>
        </authorList>
    </citation>
    <scope>NUCLEOTIDE SEQUENCE [LARGE SCALE GENOMIC DNA]</scope>
    <source>
        <strain evidence="2 3">Sr54</strain>
    </source>
</reference>
<proteinExistence type="predicted"/>
<gene>
    <name evidence="2" type="ORF">E3T51_10325</name>
</gene>
<comment type="caution">
    <text evidence="2">The sequence shown here is derived from an EMBL/GenBank/DDBJ whole genome shotgun (WGS) entry which is preliminary data.</text>
</comment>
<dbReference type="GO" id="GO:0016787">
    <property type="term" value="F:hydrolase activity"/>
    <property type="evidence" value="ECO:0007669"/>
    <property type="project" value="UniProtKB-KW"/>
</dbReference>
<feature type="domain" description="AB hydrolase-1" evidence="1">
    <location>
        <begin position="14"/>
        <end position="68"/>
    </location>
</feature>
<sequence>MHVSEFGPSDGPPVLLLHGGGVAGWMWNSLRKSLESRYTVLGPDLPGHGQSADKPYRSHTETVDALSQVLVRRALMRDSVVDVHTALPGSEIEIIDGRGHGIPLECQTGSTVALPIGSHCGTA</sequence>
<keyword evidence="3" id="KW-1185">Reference proteome</keyword>
<dbReference type="InterPro" id="IPR029058">
    <property type="entry name" value="AB_hydrolase_fold"/>
</dbReference>
<dbReference type="SUPFAM" id="SSF53474">
    <property type="entry name" value="alpha/beta-Hydrolases"/>
    <property type="match status" value="1"/>
</dbReference>
<accession>A0A4R9BQA5</accession>
<dbReference type="AlphaFoldDB" id="A0A4R9BQA5"/>
<evidence type="ECO:0000313" key="2">
    <source>
        <dbReference type="EMBL" id="TFD87849.1"/>
    </source>
</evidence>
<evidence type="ECO:0000313" key="3">
    <source>
        <dbReference type="Proteomes" id="UP000297626"/>
    </source>
</evidence>
<keyword evidence="2" id="KW-0378">Hydrolase</keyword>
<organism evidence="2 3">
    <name type="scientific">Cryobacterium serini</name>
    <dbReference type="NCBI Taxonomy" id="1259201"/>
    <lineage>
        <taxon>Bacteria</taxon>
        <taxon>Bacillati</taxon>
        <taxon>Actinomycetota</taxon>
        <taxon>Actinomycetes</taxon>
        <taxon>Micrococcales</taxon>
        <taxon>Microbacteriaceae</taxon>
        <taxon>Cryobacterium</taxon>
    </lineage>
</organism>
<name>A0A4R9BQA5_9MICO</name>
<dbReference type="InterPro" id="IPR000073">
    <property type="entry name" value="AB_hydrolase_1"/>
</dbReference>
<dbReference type="Gene3D" id="3.40.50.1820">
    <property type="entry name" value="alpha/beta hydrolase"/>
    <property type="match status" value="1"/>
</dbReference>
<dbReference type="Proteomes" id="UP000297626">
    <property type="component" value="Unassembled WGS sequence"/>
</dbReference>
<protein>
    <submittedName>
        <fullName evidence="2">Alpha/beta fold hydrolase</fullName>
    </submittedName>
</protein>
<evidence type="ECO:0000259" key="1">
    <source>
        <dbReference type="Pfam" id="PF12697"/>
    </source>
</evidence>
<dbReference type="EMBL" id="SOHN01000011">
    <property type="protein sequence ID" value="TFD87849.1"/>
    <property type="molecule type" value="Genomic_DNA"/>
</dbReference>
<dbReference type="Pfam" id="PF12697">
    <property type="entry name" value="Abhydrolase_6"/>
    <property type="match status" value="1"/>
</dbReference>